<dbReference type="Proteomes" id="UP000469421">
    <property type="component" value="Unassembled WGS sequence"/>
</dbReference>
<evidence type="ECO:0000256" key="1">
    <source>
        <dbReference type="SAM" id="SignalP"/>
    </source>
</evidence>
<protein>
    <submittedName>
        <fullName evidence="3">Right-handed parallel beta-helix repeat-containing protein</fullName>
    </submittedName>
</protein>
<evidence type="ECO:0000313" key="3">
    <source>
        <dbReference type="EMBL" id="MQX54752.1"/>
    </source>
</evidence>
<dbReference type="SUPFAM" id="SSF51126">
    <property type="entry name" value="Pectin lyase-like"/>
    <property type="match status" value="2"/>
</dbReference>
<reference evidence="3 4" key="1">
    <citation type="submission" date="2019-10" db="EMBL/GenBank/DDBJ databases">
        <title>Alcanivorax sp.PA15-N-34 draft genome sequence.</title>
        <authorList>
            <person name="Liao X."/>
            <person name="Shao Z."/>
        </authorList>
    </citation>
    <scope>NUCLEOTIDE SEQUENCE [LARGE SCALE GENOMIC DNA]</scope>
    <source>
        <strain evidence="3 4">PA15-N-34</strain>
    </source>
</reference>
<gene>
    <name evidence="3" type="ORF">GFN93_16025</name>
</gene>
<dbReference type="InterPro" id="IPR039448">
    <property type="entry name" value="Beta_helix"/>
</dbReference>
<feature type="signal peptide" evidence="1">
    <location>
        <begin position="1"/>
        <end position="22"/>
    </location>
</feature>
<keyword evidence="1" id="KW-0732">Signal</keyword>
<dbReference type="EMBL" id="WIRE01000003">
    <property type="protein sequence ID" value="MQX54752.1"/>
    <property type="molecule type" value="Genomic_DNA"/>
</dbReference>
<evidence type="ECO:0000259" key="2">
    <source>
        <dbReference type="Pfam" id="PF13229"/>
    </source>
</evidence>
<dbReference type="InterPro" id="IPR011050">
    <property type="entry name" value="Pectin_lyase_fold/virulence"/>
</dbReference>
<evidence type="ECO:0000313" key="4">
    <source>
        <dbReference type="Proteomes" id="UP000469421"/>
    </source>
</evidence>
<comment type="caution">
    <text evidence="3">The sequence shown here is derived from an EMBL/GenBank/DDBJ whole genome shotgun (WGS) entry which is preliminary data.</text>
</comment>
<accession>A0A6N7LWF0</accession>
<proteinExistence type="predicted"/>
<feature type="domain" description="Right handed beta helix" evidence="2">
    <location>
        <begin position="206"/>
        <end position="298"/>
    </location>
</feature>
<dbReference type="Gene3D" id="2.160.20.10">
    <property type="entry name" value="Single-stranded right-handed beta-helix, Pectin lyase-like"/>
    <property type="match status" value="1"/>
</dbReference>
<name>A0A6N7LWF0_9GAMM</name>
<dbReference type="InterPro" id="IPR012334">
    <property type="entry name" value="Pectin_lyas_fold"/>
</dbReference>
<dbReference type="InterPro" id="IPR006626">
    <property type="entry name" value="PbH1"/>
</dbReference>
<sequence>MNRLLTALFAVLSLLSLQPAMAAVKLTPIYANEASNWPLETFAANGLFRQIAHYQQGHPQAIVLNSGEYSLDQLAQQLGPRTLSHSDTGWTLHYPLVIGPGARLTLSDSNLFIEGRHGGCLINRGELVIEHSTITSNGDRSSGFIHGWGGSTTRILNSALIALGRADYRANGVSVARHRYQDSGAPARLYIVDSQFRNLYRGLDAEAGSQVSISGLTVSGSREQGLVLQSSRARIERLVVSNAGGHGLRAGGYAALDLKDSVLRHNAGSGILLENHNGEVHISSVTSENNLEYGAQIKSLRGQHTTLMKALTLRNNGSDGLRLDGSMEVSIEEANISHNQRYAISIQAAPGHEVNGSMSNLRLHKNHLAALQTSGEGKLEISGVSLRHASNRGKYLAGNLADQEADVLPPLLQGKKVAIRFTEMLPTSPLASLQ</sequence>
<dbReference type="RefSeq" id="WP_153502319.1">
    <property type="nucleotide sequence ID" value="NZ_WIRE01000003.1"/>
</dbReference>
<organism evidence="3 4">
    <name type="scientific">Alcanivorax sediminis</name>
    <dbReference type="NCBI Taxonomy" id="2663008"/>
    <lineage>
        <taxon>Bacteria</taxon>
        <taxon>Pseudomonadati</taxon>
        <taxon>Pseudomonadota</taxon>
        <taxon>Gammaproteobacteria</taxon>
        <taxon>Oceanospirillales</taxon>
        <taxon>Alcanivoracaceae</taxon>
        <taxon>Alcanivorax</taxon>
    </lineage>
</organism>
<keyword evidence="4" id="KW-1185">Reference proteome</keyword>
<dbReference type="Pfam" id="PF13229">
    <property type="entry name" value="Beta_helix"/>
    <property type="match status" value="1"/>
</dbReference>
<dbReference type="AlphaFoldDB" id="A0A6N7LWF0"/>
<dbReference type="SMART" id="SM00710">
    <property type="entry name" value="PbH1"/>
    <property type="match status" value="7"/>
</dbReference>
<feature type="chain" id="PRO_5026843580" evidence="1">
    <location>
        <begin position="23"/>
        <end position="434"/>
    </location>
</feature>